<keyword evidence="5" id="KW-0138">CF(0)</keyword>
<accession>A0A4V4J1H0</accession>
<evidence type="ECO:0000256" key="9">
    <source>
        <dbReference type="ARBA" id="ARBA00023128"/>
    </source>
</evidence>
<dbReference type="GO" id="GO:0005743">
    <property type="term" value="C:mitochondrial inner membrane"/>
    <property type="evidence" value="ECO:0007669"/>
    <property type="project" value="UniProtKB-SubCell"/>
</dbReference>
<dbReference type="GO" id="GO:0015986">
    <property type="term" value="P:proton motive force-driven ATP synthesis"/>
    <property type="evidence" value="ECO:0007669"/>
    <property type="project" value="UniProtKB-UniRule"/>
</dbReference>
<protein>
    <recommendedName>
        <fullName evidence="3 12">ATP synthase subunit d, mitochondrial</fullName>
    </recommendedName>
</protein>
<comment type="caution">
    <text evidence="14">The sequence shown here is derived from an EMBL/GenBank/DDBJ whole genome shotgun (WGS) entry which is preliminary data.</text>
</comment>
<dbReference type="GO" id="GO:0045259">
    <property type="term" value="C:proton-transporting ATP synthase complex"/>
    <property type="evidence" value="ECO:0007669"/>
    <property type="project" value="UniProtKB-KW"/>
</dbReference>
<comment type="similarity">
    <text evidence="2 12">Belongs to the ATPase d subunit family.</text>
</comment>
<dbReference type="InterPro" id="IPR008689">
    <property type="entry name" value="ATP_synth_F0_dsu_mt"/>
</dbReference>
<evidence type="ECO:0000256" key="11">
    <source>
        <dbReference type="ARBA" id="ARBA00023310"/>
    </source>
</evidence>
<keyword evidence="13" id="KW-0175">Coiled coil</keyword>
<dbReference type="AlphaFoldDB" id="A0A4V4J1H0"/>
<evidence type="ECO:0000256" key="7">
    <source>
        <dbReference type="ARBA" id="ARBA00022792"/>
    </source>
</evidence>
<evidence type="ECO:0000256" key="12">
    <source>
        <dbReference type="PIRNR" id="PIRNR005514"/>
    </source>
</evidence>
<keyword evidence="7 12" id="KW-0999">Mitochondrion inner membrane</keyword>
<keyword evidence="9 12" id="KW-0496">Mitochondrion</keyword>
<dbReference type="GO" id="GO:0015078">
    <property type="term" value="F:proton transmembrane transporter activity"/>
    <property type="evidence" value="ECO:0007669"/>
    <property type="project" value="InterPro"/>
</dbReference>
<gene>
    <name evidence="14" type="ORF">D6D13_04036</name>
</gene>
<evidence type="ECO:0000256" key="8">
    <source>
        <dbReference type="ARBA" id="ARBA00023065"/>
    </source>
</evidence>
<evidence type="ECO:0000256" key="6">
    <source>
        <dbReference type="ARBA" id="ARBA00022781"/>
    </source>
</evidence>
<keyword evidence="4 12" id="KW-0813">Transport</keyword>
<evidence type="ECO:0000256" key="3">
    <source>
        <dbReference type="ARBA" id="ARBA00021688"/>
    </source>
</evidence>
<evidence type="ECO:0000256" key="5">
    <source>
        <dbReference type="ARBA" id="ARBA00022547"/>
    </source>
</evidence>
<evidence type="ECO:0000313" key="14">
    <source>
        <dbReference type="EMBL" id="THX12718.1"/>
    </source>
</evidence>
<proteinExistence type="inferred from homology"/>
<organism evidence="14">
    <name type="scientific">Aureobasidium pullulans</name>
    <name type="common">Black yeast</name>
    <name type="synonym">Pullularia pullulans</name>
    <dbReference type="NCBI Taxonomy" id="5580"/>
    <lineage>
        <taxon>Eukaryota</taxon>
        <taxon>Fungi</taxon>
        <taxon>Dikarya</taxon>
        <taxon>Ascomycota</taxon>
        <taxon>Pezizomycotina</taxon>
        <taxon>Dothideomycetes</taxon>
        <taxon>Dothideomycetidae</taxon>
        <taxon>Dothideales</taxon>
        <taxon>Saccotheciaceae</taxon>
        <taxon>Aureobasidium</taxon>
    </lineage>
</organism>
<evidence type="ECO:0000256" key="13">
    <source>
        <dbReference type="SAM" id="Coils"/>
    </source>
</evidence>
<dbReference type="InterPro" id="IPR036228">
    <property type="entry name" value="ATP_synth_F0_dsu_sf_mt"/>
</dbReference>
<dbReference type="EMBL" id="QZAS01000011">
    <property type="protein sequence ID" value="THX12718.1"/>
    <property type="molecule type" value="Genomic_DNA"/>
</dbReference>
<dbReference type="Pfam" id="PF05873">
    <property type="entry name" value="Mt_ATP-synt_D"/>
    <property type="match status" value="1"/>
</dbReference>
<comment type="subcellular location">
    <subcellularLocation>
        <location evidence="1 12">Mitochondrion inner membrane</location>
    </subcellularLocation>
</comment>
<keyword evidence="8 12" id="KW-0406">Ion transport</keyword>
<name>A0A4V4J1H0_AURPU</name>
<feature type="coiled-coil region" evidence="13">
    <location>
        <begin position="101"/>
        <end position="128"/>
    </location>
</feature>
<sequence length="184" mass="20695">MAVGRNAATKLDWAKLSQQLSLKGATANSLVAFKKRNDDARRKLAQLQGQQQTVDFAYYRGLLKNSAVIDDIEKQFSAFQPKKYDVSRQIKAIEAFEAQAVKAAEETKVKVDGELKDLEKTLKNIEEARPFEDLTVVRIPGDIPQIDDVAAAQPEIDQRTEQLVKKGRWMVPGYKEKFGDLSIL</sequence>
<evidence type="ECO:0000256" key="10">
    <source>
        <dbReference type="ARBA" id="ARBA00023136"/>
    </source>
</evidence>
<evidence type="ECO:0000256" key="1">
    <source>
        <dbReference type="ARBA" id="ARBA00004273"/>
    </source>
</evidence>
<dbReference type="Gene3D" id="6.10.280.70">
    <property type="match status" value="1"/>
</dbReference>
<keyword evidence="11" id="KW-0066">ATP synthesis</keyword>
<dbReference type="PANTHER" id="PTHR12700">
    <property type="entry name" value="ATP SYNTHASE SUBUNIT D, MITOCHONDRIAL"/>
    <property type="match status" value="1"/>
</dbReference>
<evidence type="ECO:0000256" key="4">
    <source>
        <dbReference type="ARBA" id="ARBA00022448"/>
    </source>
</evidence>
<comment type="function">
    <text evidence="12">Mitochondrial membrane ATP synthase (F(1)F(0) ATP synthase or Complex V) produces ATP from ADP in the presence of a proton gradient across the membrane which is generated by electron transport complexes of the respiratory chain. F-type ATPases consist of two structural domains, F(1) - containing the extramembraneous catalytic core, and F(0) - containing the membrane proton channel, linked together by a central stalk and a peripheral stalk. During catalysis, ATP synthesis in the catalytic domain of F(1) is coupled via a rotary mechanism of the central stalk subunits to proton translocation.</text>
</comment>
<keyword evidence="6 12" id="KW-0375">Hydrogen ion transport</keyword>
<reference evidence="14" key="1">
    <citation type="submission" date="2018-10" db="EMBL/GenBank/DDBJ databases">
        <title>Fifty Aureobasidium pullulans genomes reveal a recombining polyextremotolerant generalist.</title>
        <authorList>
            <person name="Gostincar C."/>
            <person name="Turk M."/>
            <person name="Zajc J."/>
            <person name="Gunde-Cimerman N."/>
        </authorList>
    </citation>
    <scope>NUCLEOTIDE SEQUENCE [LARGE SCALE GENOMIC DNA]</scope>
    <source>
        <strain evidence="14">EXF-10085</strain>
    </source>
</reference>
<dbReference type="SUPFAM" id="SSF161065">
    <property type="entry name" value="ATP synthase D chain-like"/>
    <property type="match status" value="1"/>
</dbReference>
<dbReference type="PIRSF" id="PIRSF005514">
    <property type="entry name" value="ATPase_F0_D_mt"/>
    <property type="match status" value="1"/>
</dbReference>
<keyword evidence="10 12" id="KW-0472">Membrane</keyword>
<evidence type="ECO:0000256" key="2">
    <source>
        <dbReference type="ARBA" id="ARBA00006842"/>
    </source>
</evidence>